<accession>A0A5R9K6K4</accession>
<gene>
    <name evidence="2" type="ORF">FEM55_22010</name>
</gene>
<reference evidence="2 3" key="1">
    <citation type="submission" date="2019-05" db="EMBL/GenBank/DDBJ databases">
        <authorList>
            <person name="Qu J.-H."/>
        </authorList>
    </citation>
    <scope>NUCLEOTIDE SEQUENCE [LARGE SCALE GENOMIC DNA]</scope>
    <source>
        <strain evidence="2 3">Z12</strain>
    </source>
</reference>
<comment type="caution">
    <text evidence="2">The sequence shown here is derived from an EMBL/GenBank/DDBJ whole genome shotgun (WGS) entry which is preliminary data.</text>
</comment>
<feature type="chain" id="PRO_5024347010" description="T9SS type A sorting domain-containing protein" evidence="1">
    <location>
        <begin position="29"/>
        <end position="379"/>
    </location>
</feature>
<proteinExistence type="predicted"/>
<dbReference type="RefSeq" id="WP_138283480.1">
    <property type="nucleotide sequence ID" value="NZ_BMGE01000004.1"/>
</dbReference>
<keyword evidence="3" id="KW-1185">Reference proteome</keyword>
<organism evidence="2 3">
    <name type="scientific">Dyadobacter sediminis</name>
    <dbReference type="NCBI Taxonomy" id="1493691"/>
    <lineage>
        <taxon>Bacteria</taxon>
        <taxon>Pseudomonadati</taxon>
        <taxon>Bacteroidota</taxon>
        <taxon>Cytophagia</taxon>
        <taxon>Cytophagales</taxon>
        <taxon>Spirosomataceae</taxon>
        <taxon>Dyadobacter</taxon>
    </lineage>
</organism>
<dbReference type="AlphaFoldDB" id="A0A5R9K6K4"/>
<evidence type="ECO:0008006" key="4">
    <source>
        <dbReference type="Google" id="ProtNLM"/>
    </source>
</evidence>
<sequence>MKKHFNILKDSTSLILSAVLSFVFTAHAQENFQIKWTMDYTQAGVSSHANFTPANAKLAGGANTYALPSIYPADKAIVAAYIVRPWPAAFSGARYMEFTFTANSFKYNITSVAFRLRRSDTGPKQIKMRTSLDGFTSDLTTASLSNFNVFYPFIQPVSFHNLTDNTFSVRIYGYNSGHITLGVLWFDEIIINGEVLPIILPVDFAGFKAIPEEGRVKLFWETAWEKNSKAFMVERSSDMKEFFPIANLNAAGDASGRTQYTFTDEAPLPGTAYYRVRMTDMNNGFSFSKTLDITAFSEAISLAAIPNPAAPDRIRLYAPHVDPAFLILTSSSGKKIPFHIQTDANDFINLFPLQLLSSGLFILTYEKNARKEHVKVLVP</sequence>
<dbReference type="InterPro" id="IPR013783">
    <property type="entry name" value="Ig-like_fold"/>
</dbReference>
<dbReference type="OrthoDB" id="1490051at2"/>
<evidence type="ECO:0000256" key="1">
    <source>
        <dbReference type="SAM" id="SignalP"/>
    </source>
</evidence>
<evidence type="ECO:0000313" key="3">
    <source>
        <dbReference type="Proteomes" id="UP000309788"/>
    </source>
</evidence>
<dbReference type="EMBL" id="VCEI01000030">
    <property type="protein sequence ID" value="TLU89420.1"/>
    <property type="molecule type" value="Genomic_DNA"/>
</dbReference>
<feature type="signal peptide" evidence="1">
    <location>
        <begin position="1"/>
        <end position="28"/>
    </location>
</feature>
<dbReference type="Proteomes" id="UP000309788">
    <property type="component" value="Unassembled WGS sequence"/>
</dbReference>
<dbReference type="Gene3D" id="2.60.40.10">
    <property type="entry name" value="Immunoglobulins"/>
    <property type="match status" value="1"/>
</dbReference>
<evidence type="ECO:0000313" key="2">
    <source>
        <dbReference type="EMBL" id="TLU89420.1"/>
    </source>
</evidence>
<keyword evidence="1" id="KW-0732">Signal</keyword>
<name>A0A5R9K6K4_9BACT</name>
<protein>
    <recommendedName>
        <fullName evidence="4">T9SS type A sorting domain-containing protein</fullName>
    </recommendedName>
</protein>